<name>A0AAN8ZYC5_HALRR</name>
<accession>A0AAN8ZYC5</accession>
<evidence type="ECO:0000313" key="2">
    <source>
        <dbReference type="Proteomes" id="UP001381693"/>
    </source>
</evidence>
<proteinExistence type="predicted"/>
<protein>
    <submittedName>
        <fullName evidence="1">Uncharacterized protein</fullName>
    </submittedName>
</protein>
<dbReference type="Proteomes" id="UP001381693">
    <property type="component" value="Unassembled WGS sequence"/>
</dbReference>
<gene>
    <name evidence="1" type="ORF">SK128_009632</name>
</gene>
<feature type="non-terminal residue" evidence="1">
    <location>
        <position position="1"/>
    </location>
</feature>
<dbReference type="EMBL" id="JAXCGZ010022754">
    <property type="protein sequence ID" value="KAK7024657.1"/>
    <property type="molecule type" value="Genomic_DNA"/>
</dbReference>
<reference evidence="1 2" key="1">
    <citation type="submission" date="2023-11" db="EMBL/GenBank/DDBJ databases">
        <title>Halocaridina rubra genome assembly.</title>
        <authorList>
            <person name="Smith C."/>
        </authorList>
    </citation>
    <scope>NUCLEOTIDE SEQUENCE [LARGE SCALE GENOMIC DNA]</scope>
    <source>
        <strain evidence="1">EP-1</strain>
        <tissue evidence="1">Whole</tissue>
    </source>
</reference>
<evidence type="ECO:0000313" key="1">
    <source>
        <dbReference type="EMBL" id="KAK7024657.1"/>
    </source>
</evidence>
<keyword evidence="2" id="KW-1185">Reference proteome</keyword>
<organism evidence="1 2">
    <name type="scientific">Halocaridina rubra</name>
    <name type="common">Hawaiian red shrimp</name>
    <dbReference type="NCBI Taxonomy" id="373956"/>
    <lineage>
        <taxon>Eukaryota</taxon>
        <taxon>Metazoa</taxon>
        <taxon>Ecdysozoa</taxon>
        <taxon>Arthropoda</taxon>
        <taxon>Crustacea</taxon>
        <taxon>Multicrustacea</taxon>
        <taxon>Malacostraca</taxon>
        <taxon>Eumalacostraca</taxon>
        <taxon>Eucarida</taxon>
        <taxon>Decapoda</taxon>
        <taxon>Pleocyemata</taxon>
        <taxon>Caridea</taxon>
        <taxon>Atyoidea</taxon>
        <taxon>Atyidae</taxon>
        <taxon>Halocaridina</taxon>
    </lineage>
</organism>
<sequence length="60" mass="6759">SNRSLHVTNHYRICSLGLWTNDNVCKSIHEMYMQVKASMVTVLVIKDVVCHTKGPGFKPA</sequence>
<dbReference type="AlphaFoldDB" id="A0AAN8ZYC5"/>
<comment type="caution">
    <text evidence="1">The sequence shown here is derived from an EMBL/GenBank/DDBJ whole genome shotgun (WGS) entry which is preliminary data.</text>
</comment>